<organism evidence="2 3">
    <name type="scientific">Aeromonas phage MJG</name>
    <dbReference type="NCBI Taxonomy" id="2510451"/>
    <lineage>
        <taxon>Viruses</taxon>
        <taxon>Duplodnaviria</taxon>
        <taxon>Heunggongvirae</taxon>
        <taxon>Uroviricota</taxon>
        <taxon>Caudoviricetes</taxon>
        <taxon>Autographivirales</taxon>
        <taxon>Autosignataviridae</taxon>
        <taxon>Colwellvirinae</taxon>
        <taxon>Daolivirus</taxon>
        <taxon>Daolivirus MJG</taxon>
    </lineage>
</organism>
<sequence length="1004" mass="116202">MALHEVPYYDRPYDSKFREVAVETEPEIYEWERIPMFLGQLWYAVFARPTKVVVHKSTDSGFTMTSWITNNHHIAQVAFNIDGNEYLPRHNKLKCFVTDAERDFRGHKIMFNVNLTPGVYRDADLPYGLSITFTERSGKEHYVRLFRYASPTSTVDNLQVVLDMDNLYSGFTDIDPASYKIPTNDLIRISFNFVDKEYFATGGYDVEGQPIKDKPEMKFPEPKIGHAEFSNFVCVNKATGEIKTHARARPKNPDGSNYQTDLGIATSFDDIANLNPTRIVEDMWKLGYRGEINHYLGISNYPKLKYFADTDSFQLDPETCLDEGVRLWHEDFFNQCVRFGFKCTFAISMEVFYEYVRDKYRHWIQLCQGFQVLDIDDEYIKIEGKHPYSSKPNPFLGGWEYQGLFNPDKLWAADIRFKHDGDDFETVYKVLEVHDVPNEDKTLLKLDKIFRGWYGDYSIGKPALTGYNPPSTFFNTCIEDPEGRDYISRAFVEVSEIMPPVLERRFQIGEPWFWDGSYQNGRMFVYDEPTKRAALKDGIELPIWYDKTTFTKQRATQKEIDAANWLRKRLGDFCQEIRTETRKVLPDAKFSCLTFIPQVFTTSSELTPIVNFPFEQWRYPNFDFFQYEAYDSIITGDLEFTNTYLDYAFDKLGYPVHLTNYLGGFAPNKDPTGRVWRNIAHQLSWTNTKVDTSYRGMKALIWASTQVNRDSVMFFNDGTPLPEDDDPWTYELRLVSDWKEYARQDKFWTPSVYSVTDGVTFNQAKYKLEEKVEQWWATNPETGEEVPYGNEVTSRRRVVLVTQPAVGRKGSEDFAVCAKGAVKANDVAVFDYNYEDITSETIASFDWGDGTVDDALQPDVGDYADSGPEVETDLEGNETIHDCNKHKYTADNAALEPKVIIAEAGEFISIWLRDMGITDVDFAIFPIATEINLSHNDMTQKQMDDLLDKLMAFSDERARYAYRNGTELHLYIGQQSTDEHASPDKIEEVVRFFNNLGVRMVVHS</sequence>
<dbReference type="EMBL" id="MK455769">
    <property type="protein sequence ID" value="QBJ01055.1"/>
    <property type="molecule type" value="Genomic_DNA"/>
</dbReference>
<protein>
    <recommendedName>
        <fullName evidence="1">Non-contractile tail sheath TIM barrel domain-containing protein</fullName>
    </recommendedName>
</protein>
<keyword evidence="3" id="KW-1185">Reference proteome</keyword>
<dbReference type="InterPro" id="IPR057122">
    <property type="entry name" value="TIM-barrel_NCTSP"/>
</dbReference>
<evidence type="ECO:0000259" key="1">
    <source>
        <dbReference type="Pfam" id="PF23845"/>
    </source>
</evidence>
<evidence type="ECO:0000313" key="2">
    <source>
        <dbReference type="EMBL" id="QBJ01055.1"/>
    </source>
</evidence>
<proteinExistence type="predicted"/>
<dbReference type="Proteomes" id="UP000327497">
    <property type="component" value="Segment"/>
</dbReference>
<feature type="domain" description="Non-contractile tail sheath TIM barrel" evidence="1">
    <location>
        <begin position="451"/>
        <end position="710"/>
    </location>
</feature>
<accession>A0A5J6A268</accession>
<feature type="domain" description="Non-contractile tail sheath TIM barrel" evidence="1">
    <location>
        <begin position="261"/>
        <end position="360"/>
    </location>
</feature>
<name>A0A5J6A268_9CAUD</name>
<evidence type="ECO:0000313" key="3">
    <source>
        <dbReference type="Proteomes" id="UP000327497"/>
    </source>
</evidence>
<reference evidence="2 3" key="1">
    <citation type="journal article" date="2019" name="Virus Res.">
        <title>Genomic characterization of a novel virulent phage infecting the Aeromonas hydrophila isolated from rainbow trout (Oncorhynchus mykiss).</title>
        <authorList>
            <person name="Cao Y."/>
            <person name="Li S."/>
            <person name="Wang D."/>
            <person name="Zhao J."/>
            <person name="Xu L."/>
            <person name="Liu H."/>
            <person name="Lu T."/>
            <person name="Mou Z."/>
        </authorList>
    </citation>
    <scope>NUCLEOTIDE SEQUENCE [LARGE SCALE GENOMIC DNA]</scope>
</reference>
<dbReference type="Pfam" id="PF23845">
    <property type="entry name" value="TIM-barrel_NCTSP"/>
    <property type="match status" value="2"/>
</dbReference>